<dbReference type="InterPro" id="IPR044857">
    <property type="entry name" value="T7SS_EccB_R1"/>
</dbReference>
<keyword evidence="3" id="KW-0813">Transport</keyword>
<evidence type="ECO:0000256" key="6">
    <source>
        <dbReference type="ARBA" id="ARBA00022692"/>
    </source>
</evidence>
<dbReference type="FunFam" id="3.30.2390.20:FF:000001">
    <property type="entry name" value="ESX-1 secretion system ATPase EccB1"/>
    <property type="match status" value="1"/>
</dbReference>
<dbReference type="Gene3D" id="3.30.2390.20">
    <property type="entry name" value="Type VII secretion system EccB, repeat 1 domain"/>
    <property type="match status" value="1"/>
</dbReference>
<dbReference type="GO" id="GO:0016787">
    <property type="term" value="F:hydrolase activity"/>
    <property type="evidence" value="ECO:0007669"/>
    <property type="project" value="UniProtKB-KW"/>
</dbReference>
<dbReference type="PANTHER" id="PTHR40765">
    <property type="entry name" value="ESX-2 SECRETION SYSTEM ATPASE ECCB2"/>
    <property type="match status" value="1"/>
</dbReference>
<accession>A0A1X2AHI8</accession>
<dbReference type="OrthoDB" id="3847604at2"/>
<dbReference type="RefSeq" id="WP_085173453.1">
    <property type="nucleotide sequence ID" value="NZ_JACKVQ010000006.1"/>
</dbReference>
<organism evidence="13 14">
    <name type="scientific">Mycobacterium paraense</name>
    <dbReference type="NCBI Taxonomy" id="767916"/>
    <lineage>
        <taxon>Bacteria</taxon>
        <taxon>Bacillati</taxon>
        <taxon>Actinomycetota</taxon>
        <taxon>Actinomycetes</taxon>
        <taxon>Mycobacteriales</taxon>
        <taxon>Mycobacteriaceae</taxon>
        <taxon>Mycobacterium</taxon>
        <taxon>Mycobacterium simiae complex</taxon>
    </lineage>
</organism>
<keyword evidence="7" id="KW-0547">Nucleotide-binding</keyword>
<dbReference type="GO" id="GO:0005576">
    <property type="term" value="C:extracellular region"/>
    <property type="evidence" value="ECO:0007669"/>
    <property type="project" value="TreeGrafter"/>
</dbReference>
<evidence type="ECO:0000256" key="5">
    <source>
        <dbReference type="ARBA" id="ARBA00022519"/>
    </source>
</evidence>
<evidence type="ECO:0000256" key="1">
    <source>
        <dbReference type="ARBA" id="ARBA00004377"/>
    </source>
</evidence>
<evidence type="ECO:0000256" key="7">
    <source>
        <dbReference type="ARBA" id="ARBA00022741"/>
    </source>
</evidence>
<comment type="subcellular location">
    <subcellularLocation>
        <location evidence="1">Cell inner membrane</location>
        <topology evidence="1">Single-pass membrane protein</topology>
    </subcellularLocation>
</comment>
<dbReference type="EMBL" id="LQPN01000030">
    <property type="protein sequence ID" value="ORW50782.1"/>
    <property type="molecule type" value="Genomic_DNA"/>
</dbReference>
<keyword evidence="11 12" id="KW-0472">Membrane</keyword>
<evidence type="ECO:0000256" key="9">
    <source>
        <dbReference type="ARBA" id="ARBA00022840"/>
    </source>
</evidence>
<comment type="similarity">
    <text evidence="2">Belongs to the EccB family.</text>
</comment>
<keyword evidence="10 12" id="KW-1133">Transmembrane helix</keyword>
<keyword evidence="8" id="KW-0378">Hydrolase</keyword>
<sequence length="507" mass="53673">MAEESRGQRGSGYGLGLSTRTQVTGYQFLARRTAMALTRWRVRMEIEPGRRQTLAVVASISAALVICLGALLWSFLSPSGQINESPIIADRDSGALYVRVGDKLYPALNLASARLITGRPDNPHLVRSSQIANLPRGPLVGIPGAPSNFAPKTPAASSWLVCDTVAGSTGTGAPSGVTVTVIDGTPDLSGHRQVLNGSDAVVLRYGDEAWVVRQGRRSKIDATNRSVLLPLGLTPEQVSMAKPMSRALYDALPVGPELTVPEIPNAGSPATFAGAPGPVGTVIVTPQISGPQQYSLVLTEGVQTLPPLVAQILQNAGGPGGNTKPVTVEPSALAKMPVVNKLDLSSYPDNPLNVMDMRENPATCWWWQKTSGENRARIQVVSGSTLPIPTKESNKVVSLVKADTTGREADQVYFASDHANFVAVTGNDPGAKTTESLWWLTDAGARFGVDDTREAREALGLKTTPSLAPWVALRLLPQGPTLSRADALVEHDTLPMDMSPGDLVVPK</sequence>
<name>A0A1X2AHI8_9MYCO</name>
<dbReference type="InterPro" id="IPR007795">
    <property type="entry name" value="T7SS_EccB"/>
</dbReference>
<evidence type="ECO:0000256" key="10">
    <source>
        <dbReference type="ARBA" id="ARBA00022989"/>
    </source>
</evidence>
<dbReference type="AlphaFoldDB" id="A0A1X2AHI8"/>
<dbReference type="GO" id="GO:0005524">
    <property type="term" value="F:ATP binding"/>
    <property type="evidence" value="ECO:0007669"/>
    <property type="project" value="UniProtKB-KW"/>
</dbReference>
<dbReference type="STRING" id="767916.AWB91_19275"/>
<evidence type="ECO:0000256" key="8">
    <source>
        <dbReference type="ARBA" id="ARBA00022801"/>
    </source>
</evidence>
<dbReference type="PANTHER" id="PTHR40765:SF2">
    <property type="entry name" value="ESX-2 SECRETION SYSTEM ATPASE ECCB2"/>
    <property type="match status" value="1"/>
</dbReference>
<dbReference type="InterPro" id="IPR042485">
    <property type="entry name" value="T7SS_EccB_R3"/>
</dbReference>
<evidence type="ECO:0000256" key="4">
    <source>
        <dbReference type="ARBA" id="ARBA00022475"/>
    </source>
</evidence>
<evidence type="ECO:0000256" key="2">
    <source>
        <dbReference type="ARBA" id="ARBA00008149"/>
    </source>
</evidence>
<evidence type="ECO:0000313" key="13">
    <source>
        <dbReference type="EMBL" id="ORW50782.1"/>
    </source>
</evidence>
<dbReference type="NCBIfam" id="TIGR03919">
    <property type="entry name" value="T7SS_EccB"/>
    <property type="match status" value="1"/>
</dbReference>
<keyword evidence="5" id="KW-0997">Cell inner membrane</keyword>
<proteinExistence type="inferred from homology"/>
<dbReference type="Proteomes" id="UP000193285">
    <property type="component" value="Unassembled WGS sequence"/>
</dbReference>
<evidence type="ECO:0000313" key="14">
    <source>
        <dbReference type="Proteomes" id="UP000193285"/>
    </source>
</evidence>
<dbReference type="Gene3D" id="2.40.50.910">
    <property type="entry name" value="Type VII secretion system EccB, repeat 3 domain"/>
    <property type="match status" value="1"/>
</dbReference>
<evidence type="ECO:0000256" key="12">
    <source>
        <dbReference type="SAM" id="Phobius"/>
    </source>
</evidence>
<evidence type="ECO:0000256" key="11">
    <source>
        <dbReference type="ARBA" id="ARBA00023136"/>
    </source>
</evidence>
<keyword evidence="4" id="KW-1003">Cell membrane</keyword>
<keyword evidence="9" id="KW-0067">ATP-binding</keyword>
<reference evidence="13 14" key="1">
    <citation type="journal article" date="2015" name="Emerg. Microbes Infect.">
        <title>Characterization of 17 strains belonging to the Mycobacterium simiae complex and description of Mycobacterium paraense sp. nov.</title>
        <authorList>
            <person name="Fusco da Costa A.R."/>
            <person name="Fedrizzi T."/>
            <person name="Lopes M.L."/>
            <person name="Pecorari M."/>
            <person name="Oliveira da Costa W.L."/>
            <person name="Giacobazzi E."/>
            <person name="da Costa Bahia J.R."/>
            <person name="De Sanctis V."/>
            <person name="Batista Lima K.V."/>
            <person name="Bertorelli R."/>
            <person name="Grottola A."/>
            <person name="Fabio A."/>
            <person name="Mariottini A."/>
            <person name="Ferretti P."/>
            <person name="Di Leva F."/>
            <person name="Fregni Serpini G."/>
            <person name="Tagliazucchi S."/>
            <person name="Rumpianesi F."/>
            <person name="Jousson O."/>
            <person name="Segata N."/>
            <person name="Tortoli E."/>
        </authorList>
    </citation>
    <scope>NUCLEOTIDE SEQUENCE [LARGE SCALE GENOMIC DNA]</scope>
    <source>
        <strain evidence="13 14">IEC33</strain>
    </source>
</reference>
<dbReference type="Pfam" id="PF05108">
    <property type="entry name" value="T7SS_ESX1_EccB"/>
    <property type="match status" value="1"/>
</dbReference>
<protein>
    <submittedName>
        <fullName evidence="13">Type VII secretion protein EccB</fullName>
    </submittedName>
</protein>
<evidence type="ECO:0000256" key="3">
    <source>
        <dbReference type="ARBA" id="ARBA00022448"/>
    </source>
</evidence>
<dbReference type="GO" id="GO:0005886">
    <property type="term" value="C:plasma membrane"/>
    <property type="evidence" value="ECO:0007669"/>
    <property type="project" value="UniProtKB-SubCell"/>
</dbReference>
<feature type="transmembrane region" description="Helical" evidence="12">
    <location>
        <begin position="53"/>
        <end position="76"/>
    </location>
</feature>
<comment type="caution">
    <text evidence="13">The sequence shown here is derived from an EMBL/GenBank/DDBJ whole genome shotgun (WGS) entry which is preliminary data.</text>
</comment>
<gene>
    <name evidence="13" type="ORF">AWB90_05890</name>
</gene>
<keyword evidence="6 12" id="KW-0812">Transmembrane</keyword>